<keyword evidence="6" id="KW-1133">Transmembrane helix</keyword>
<feature type="compositionally biased region" description="Basic and acidic residues" evidence="5">
    <location>
        <begin position="2298"/>
        <end position="2314"/>
    </location>
</feature>
<feature type="compositionally biased region" description="Basic and acidic residues" evidence="5">
    <location>
        <begin position="2535"/>
        <end position="2553"/>
    </location>
</feature>
<feature type="compositionally biased region" description="Basic and acidic residues" evidence="5">
    <location>
        <begin position="2778"/>
        <end position="2796"/>
    </location>
</feature>
<dbReference type="NCBIfam" id="TIGR01167">
    <property type="entry name" value="LPXTG_anchor"/>
    <property type="match status" value="1"/>
</dbReference>
<feature type="compositionally biased region" description="Basic and acidic residues" evidence="5">
    <location>
        <begin position="2375"/>
        <end position="2393"/>
    </location>
</feature>
<feature type="compositionally biased region" description="Low complexity" evidence="5">
    <location>
        <begin position="3733"/>
        <end position="3742"/>
    </location>
</feature>
<feature type="region of interest" description="Disordered" evidence="5">
    <location>
        <begin position="2911"/>
        <end position="2957"/>
    </location>
</feature>
<feature type="region of interest" description="Disordered" evidence="5">
    <location>
        <begin position="2495"/>
        <end position="2555"/>
    </location>
</feature>
<dbReference type="InterPro" id="IPR046776">
    <property type="entry name" value="Pectate_lyase_5"/>
</dbReference>
<feature type="compositionally biased region" description="Basic and acidic residues" evidence="5">
    <location>
        <begin position="2857"/>
        <end position="2877"/>
    </location>
</feature>
<keyword evidence="4" id="KW-0572">Peptidoglycan-anchor</keyword>
<feature type="compositionally biased region" description="Low complexity" evidence="5">
    <location>
        <begin position="1231"/>
        <end position="1244"/>
    </location>
</feature>
<keyword evidence="1" id="KW-0134">Cell wall</keyword>
<feature type="region of interest" description="Disordered" evidence="5">
    <location>
        <begin position="2980"/>
        <end position="3038"/>
    </location>
</feature>
<dbReference type="InterPro" id="IPR059115">
    <property type="entry name" value="Rib"/>
</dbReference>
<evidence type="ECO:0000256" key="1">
    <source>
        <dbReference type="ARBA" id="ARBA00022512"/>
    </source>
</evidence>
<feature type="region of interest" description="Disordered" evidence="5">
    <location>
        <begin position="2293"/>
        <end position="2319"/>
    </location>
</feature>
<dbReference type="InterPro" id="IPR044055">
    <property type="entry name" value="RibLong"/>
</dbReference>
<feature type="region of interest" description="Disordered" evidence="5">
    <location>
        <begin position="1219"/>
        <end position="1248"/>
    </location>
</feature>
<dbReference type="NCBIfam" id="NF038186">
    <property type="entry name" value="YPDG_rpt"/>
    <property type="match status" value="1"/>
</dbReference>
<protein>
    <submittedName>
        <fullName evidence="8">Cell wall/surface protein</fullName>
    </submittedName>
</protein>
<keyword evidence="6" id="KW-0812">Transmembrane</keyword>
<reference evidence="9" key="1">
    <citation type="submission" date="2008-06" db="EMBL/GenBank/DDBJ databases">
        <title>Permanent draft sequence of Lactobacillus reuteri 100-23.</title>
        <authorList>
            <consortium name="US DOE Joint Genome Institute"/>
            <person name="Copeland A."/>
            <person name="Lucas S."/>
            <person name="Lapidus A."/>
            <person name="Barry K."/>
            <person name="Detter J.C."/>
            <person name="Glavina del Rio T."/>
            <person name="Hammon N."/>
            <person name="Israni S."/>
            <person name="Dalin E."/>
            <person name="Tice H."/>
            <person name="Pitluck S."/>
            <person name="Sun H."/>
            <person name="Schmutz J."/>
            <person name="Larimer F."/>
            <person name="Land M."/>
            <person name="Hauser L."/>
            <person name="Walter J."/>
            <person name="Heng N.C.K."/>
            <person name="Tannock G.W."/>
            <person name="Richardson P."/>
        </authorList>
    </citation>
    <scope>NUCLEOTIDE SEQUENCE [LARGE SCALE GENOMIC DNA]</scope>
    <source>
        <strain evidence="9">DSM 17509 / CIP 109821 / 100-23</strain>
    </source>
</reference>
<feature type="region of interest" description="Disordered" evidence="5">
    <location>
        <begin position="3385"/>
        <end position="3442"/>
    </location>
</feature>
<dbReference type="NCBIfam" id="TIGR02331">
    <property type="entry name" value="rib_alpha"/>
    <property type="match status" value="19"/>
</dbReference>
<feature type="region of interest" description="Disordered" evidence="5">
    <location>
        <begin position="3304"/>
        <end position="3362"/>
    </location>
</feature>
<feature type="region of interest" description="Disordered" evidence="5">
    <location>
        <begin position="2820"/>
        <end position="2879"/>
    </location>
</feature>
<feature type="region of interest" description="Disordered" evidence="5">
    <location>
        <begin position="2577"/>
        <end position="2636"/>
    </location>
</feature>
<feature type="region of interest" description="Disordered" evidence="5">
    <location>
        <begin position="3637"/>
        <end position="3664"/>
    </location>
</feature>
<sequence length="3807" mass="404329">MLSKNNRKEQFRKQEPKKQRFAIKKLTVGVASVLIGFTFMGMNASADTTAAEANSEAGSQPVAETQKSASNQVNNQATLTTQSNDNQVATAAAAQKHENAVSDASDQATGAVEANSGDASVTTPTSSSADSASSADGQQTTSFNVKANAGSANEQRLASLYRTYGTSFVQMTQVAATQETQKTLRGTQTEEVGDWQSLVNALNNANTGTIKLTSDITVANKGTNINGIRRPNPVVNSGKMNLTGSNISGGLDIDGQGHAINFGANYLSFDTNNQKDSNPWDIDFKNLTINADGYDNSWSTLGGAFSPIYMGGDDIKTNLLAKNKVTFENVTADVKNGAFYTTTMALQTGDDPYTTVTFKGNNNIKCEAVNVKGNQLYNYSSAVSASHIVFADGTNTIFNVSSAKTNNDQNPGGNILRAKVEDEKNDTAPAIDVQQGATVTLNGKSTDVKGMLVNSAITGTVQVDGNLNANMADGHSIAIWAGNLNIGKTGVVNIDTKQSNDSSGANGVTNYNGYHYAPISLGVGFAFNVTNANSNVLDNAGTLVIKRTGDNKSTSPLISFGSGNGTGSIFTVNVQNGATLDLQDSAQSSIAGATTNTPNIGLITMWGSGNGSATSSDTINITNPAYVNFQRTGKQTGTLLRLENQVNHVNIQSNGANNPLPLAQWDEGNYNNPSYYWYINNLTTQNNWGNNSISGFAGEGQTVGANKAGEAKFLHSNGTVTMGGSQAGLNQYQYTDGTITTGQPNPGVHYQTPYLNQFLNNFNWWTPQQISMGTNLETKVTPTDSEKYQPVVQTIDGNTSQTLKDLTAKDGIKGLLSSDGTETDDLSSVKSVSWYDAATDANEWKSVMGNEAEPTNSTGNLKTSDKSAWAKVTYTDGSVDFANIPLNITEPMAKLYTPSYKPVSVEQGQSTTDDPVFTDQACKGTTAPTGTTFTRGTDTPDWASIDDPSTGTVTVKPSTEVTPGAYNVPVTVTYRDKSTDETTVPVIVTKAGQTVTWGDNGAVVTSVDTSKLNAHETTENSQVLSAAGVVTAEGYELTDGKLSTTATPITIDPSTISWTTTPDTNVDTANAAGKEITTSVSVDFTNNDAAKNILGSKNGVVTTNPFTIDAKGAGAKNVATRVNVALGSALTSEQFGQLVENNIPTKEIASTTWATKPDEQGQGGVIKITFNDKDKNGQPTYLNVNIPASSLKVTTDAETNTPQGQDVSTKVGKVPDAKEGITNQDKLPNGTTYTWQNTPNTTTPGKKPAVIVVTYPDGSKDEVPTNVVVNANPKIKTITTTVGGNPAATEGIANLNNGGTTPVDGYPTSATWTTKPDTSKPGATTGTATVTYPDGTTETVTIPVAVNGQGDVTVIDKGHVFSLHANNVVTHKTSDKNIIGEPVIENFKLSYYQGGQNYSKPYIYTLNADKTEYVLTKIGDNPAGVTVEAPQSINASDIKISWTEAGKVLFNNAVGAIKGNGQPSSLVSDNNGGTKTITYTNWVNRQKNGYPWYSAVVNSSGVNWPIYGKGPVSTYPFPSVYIYGAEANGTIPSVKSDVKSDVTALKAALGDASNLVNTKDLTADHNAEYKSVDWQTLPSLAEANPKAPATVRINFTDGSYLDVPVAVNVIKVDQGVDDKTNHDIYRDITRTINVEGESTLVVQHVIYSRAKITDLSKPAGQQTSYTAWAPAKNSEGQAVTNFPQYEVTKPGYSATATGATIETVDGKQYVPASGTITEDSKNETVNVTYTANEHTLVINYVDGNGKLVGTYNVPGKTDETVKVDVPGHVPTNWELVPGQKVFGSYKFGSDDPQPVNYKVEHGTEVVPVDKTNKDTYRKITQTIQEVPAGKTNADMHVVRTASVEFERTGVKDLVTGKTTWNAWNSNSETFPVYNIKEQKGYDSCVNGIKATEVAAVTVNPDSSDITDTITYVKEAATPVPYDPSNKDMNMSVTRTINYEVPAGHEAIAPVTQTVEYTRDVNGVAGYQDPVTGKITWNPWHVKSGKAEFASTSVEQIKGYDSYVGSTKAKEVSAAAVVEKDGVPQNGTNVTVSYQKQADTVVPYDPSNKDMNMSVTRTINYEVPAGHEAIAPVTQTVEYTREDAQGNAGYTDPATGITTWNAWHVKSGKAEFASASVEQIKGYDSYVDGTKAKEVSAAAVVEKDGVPQNGANVTVSYQKQADTPVPYDPSNDDMNQYVTRTIVVHEPGQDPVSHDQTVHFTREDAQGNAGYTDPATGITTWNAWHVAGELNQANGTWAEFNAPTVKGYTPSQAEVAAKEVTIETKDVTVDIKYAPVAPTGQNVTTKVGEVPDANQGIANKKDLPDGTKYTWKDTPDVSTEGNKPAVVVVTYPGGSTVEVPVTVTVTKNPTDADKYTPEGQDVNTKTGVVPNPAEGIKNKSDLPDGTKYTWKDTPDVTTAGDKPATVVVSYPDGSKDEVPVTIHVTNPATDADKYTPEGQDVNTKTGVVPNPAEGIKNKSDLPEGTKYTWKDTPDVTTEGNKPATVVVTYPDGSKDEVPVTIHVTNPTTPTDADKYTPEGQDVNTKTGVVPNPAEGIKNKSDLPEGTKYTWKDTPDVTTEGNKPAVVVVTYPDGSKDEVPVTIHVTNPTTPTDADKYTPEGQDVNTKTGVVPDPAEGIKNKSDLPEGTKYTWKDTPDVTTEGNKPAVVVVTYPDGSKDEVPVTIHVTNPTTPTDADKYTPEGQDVNTKTGVVPDPAEGIKNKSDLPEGTKYTWKDTPDVTTEGNKPAVVVVTYPDGSKDEVPVTIHVTNPTTPTDADKYTPEGQDVNTKTGVVPNPAEGIKNKSDLPDGTKYTWKDTPDVTTEGNKPAVVVVTYPDGSKDEVPVTIHVTNPTTPTDADKYTPEGQDVNTKTGVVPDPAEGIKNKSDLPEGTKYTWKDTPDVTTEGNKPAVVVVTYPDGSKDEVPVTIHVTNPATDADKYTPEGQDVNTKTGVVPNPAEGIKNKGDLPDGTKYTWKDTPDVTTAGDKPATIVVTYPDGSKDEVPVTIHVTNPTTPTDADKYTPEGQDVNTKTGELPNPADGIKNKSDLPEGTKYTWKDTPDVTTAGDKPATIVVTYPDGSKDEVPVTIHVTNPATPTDADKYTPEGQDVNTKTGELPNPADGIKNKSDLPEGTKYTWKDTPDVTTAGDKPATIVVTYPDGSKDEVPVTIHVTNPATPTDADKYTPEGQDVNTKTGVVPDPADGIKNKSDLPEGTKYTWKDTPDVTTEGNKPAVVVVTYPDGSKDEVPVTIHVTNPTTPTDADKYTPEGQGVNTKTGELPNPADGIKNKSDLPEGTKYTWKDTPDVTTEGNKPAVVVVTYPDGSKDEVPVTIHVTNPTTPTDADKYTPEGQDVNTKTGELPNPADGIKNKSDLPDGTKYTWKDTPDVTTEGNKPAVVVVTYPDGSKDEVPVTIHVTNPTTPTDADKYTPEGQDVNTKTGVVPDPAEGIKNKSDLPGGTKYTWKDTPDVTTAGDKPATVVVIYPDGSKDEVPVTIHVTNPATPTDADKYTPEGQDVNTKTGVVPDPAEGIKNKSDLPGGTKYTWKDTPDVTTAGDKPATIVVTYPDGSKDRVPVTIHVTNPTTDADKYTPETQPITTSEGKVPDPADGIKNKADLPDGTKYTWTNPDQVAQDVKTPGSHTETITVTYPDGSKDTVTVTVNAPAPEGQNITTDQGKLPNPADAIKNKDQMPDRTTYTWKQEPDVSTPGDHTGVVEVHFPDGTTYEVTVDVHVDAVNPDNGGNMNSGNGSIDHQNGTEINNGNMTNANNGSVIENVTGQTQNSATNSTSQQPAKTLPQTGNDSSKFSALAGLSLAAFASLFGFAGHDKKRKADK</sequence>
<evidence type="ECO:0000256" key="4">
    <source>
        <dbReference type="ARBA" id="ARBA00023088"/>
    </source>
</evidence>
<feature type="compositionally biased region" description="Low complexity" evidence="5">
    <location>
        <begin position="118"/>
        <end position="136"/>
    </location>
</feature>
<dbReference type="InterPro" id="IPR005877">
    <property type="entry name" value="YSIRK_signal_dom"/>
</dbReference>
<feature type="compositionally biased region" description="Basic and acidic residues" evidence="5">
    <location>
        <begin position="3179"/>
        <end position="3199"/>
    </location>
</feature>
<dbReference type="PROSITE" id="PS50847">
    <property type="entry name" value="GRAM_POS_ANCHORING"/>
    <property type="match status" value="1"/>
</dbReference>
<feature type="compositionally biased region" description="Basic and acidic residues" evidence="5">
    <location>
        <begin position="2695"/>
        <end position="2715"/>
    </location>
</feature>
<feature type="compositionally biased region" description="Basic and acidic residues" evidence="5">
    <location>
        <begin position="3100"/>
        <end position="3118"/>
    </location>
</feature>
<keyword evidence="6" id="KW-0472">Membrane</keyword>
<feature type="compositionally biased region" description="Basic and acidic residues" evidence="5">
    <location>
        <begin position="3262"/>
        <end position="3280"/>
    </location>
</feature>
<feature type="compositionally biased region" description="Basic and acidic residues" evidence="5">
    <location>
        <begin position="2938"/>
        <end position="2956"/>
    </location>
</feature>
<feature type="transmembrane region" description="Helical" evidence="6">
    <location>
        <begin position="21"/>
        <end position="42"/>
    </location>
</feature>
<feature type="compositionally biased region" description="Polar residues" evidence="5">
    <location>
        <begin position="3565"/>
        <end position="3574"/>
    </location>
</feature>
<feature type="compositionally biased region" description="Basic and acidic residues" evidence="5">
    <location>
        <begin position="3019"/>
        <end position="3037"/>
    </location>
</feature>
<feature type="region of interest" description="Disordered" evidence="5">
    <location>
        <begin position="3555"/>
        <end position="3583"/>
    </location>
</feature>
<feature type="region of interest" description="Disordered" evidence="5">
    <location>
        <begin position="2739"/>
        <end position="2798"/>
    </location>
</feature>
<feature type="region of interest" description="Disordered" evidence="5">
    <location>
        <begin position="3474"/>
        <end position="3524"/>
    </location>
</feature>
<feature type="region of interest" description="Disordered" evidence="5">
    <location>
        <begin position="2347"/>
        <end position="2394"/>
    </location>
</feature>
<dbReference type="Pfam" id="PF08428">
    <property type="entry name" value="Rib"/>
    <property type="match status" value="20"/>
</dbReference>
<feature type="compositionally biased region" description="Basic and acidic residues" evidence="5">
    <location>
        <begin position="2454"/>
        <end position="2472"/>
    </location>
</feature>
<dbReference type="EMBL" id="AAPZ02000001">
    <property type="protein sequence ID" value="EDX43426.1"/>
    <property type="molecule type" value="Genomic_DNA"/>
</dbReference>
<feature type="region of interest" description="Disordered" evidence="5">
    <location>
        <begin position="3223"/>
        <end position="3282"/>
    </location>
</feature>
<feature type="region of interest" description="Disordered" evidence="5">
    <location>
        <begin position="3087"/>
        <end position="3119"/>
    </location>
</feature>
<dbReference type="InterPro" id="IPR012706">
    <property type="entry name" value="Rib_alpha_Esp_rpt"/>
</dbReference>
<dbReference type="Pfam" id="PF04650">
    <property type="entry name" value="YSIRK_signal"/>
    <property type="match status" value="1"/>
</dbReference>
<feature type="compositionally biased region" description="Low complexity" evidence="5">
    <location>
        <begin position="924"/>
        <end position="939"/>
    </location>
</feature>
<feature type="compositionally biased region" description="Polar residues" evidence="5">
    <location>
        <begin position="3743"/>
        <end position="3775"/>
    </location>
</feature>
<organism evidence="8 9">
    <name type="scientific">Limosilactobacillus reuteri subsp. rodentium (strain DSM 17509 / CIP 109821 / 100-23)</name>
    <name type="common">Lactobacillus reuteri</name>
    <dbReference type="NCBI Taxonomy" id="349123"/>
    <lineage>
        <taxon>Bacteria</taxon>
        <taxon>Bacillati</taxon>
        <taxon>Bacillota</taxon>
        <taxon>Bacilli</taxon>
        <taxon>Lactobacillales</taxon>
        <taxon>Lactobacillaceae</taxon>
        <taxon>Limosilactobacillus</taxon>
    </lineage>
</organism>
<dbReference type="Proteomes" id="UP000003853">
    <property type="component" value="Unassembled WGS sequence"/>
</dbReference>
<proteinExistence type="predicted"/>
<gene>
    <name evidence="8" type="ORF">Lreu23DRAFT_4945</name>
</gene>
<feature type="compositionally biased region" description="Polar residues" evidence="5">
    <location>
        <begin position="137"/>
        <end position="150"/>
    </location>
</feature>
<evidence type="ECO:0000313" key="8">
    <source>
        <dbReference type="EMBL" id="EDX43426.1"/>
    </source>
</evidence>
<feature type="compositionally biased region" description="Basic and acidic residues" evidence="5">
    <location>
        <begin position="2614"/>
        <end position="2634"/>
    </location>
</feature>
<evidence type="ECO:0000256" key="6">
    <source>
        <dbReference type="SAM" id="Phobius"/>
    </source>
</evidence>
<feature type="compositionally biased region" description="Polar residues" evidence="5">
    <location>
        <begin position="51"/>
        <end position="89"/>
    </location>
</feature>
<dbReference type="InterPro" id="IPR019931">
    <property type="entry name" value="LPXTG_anchor"/>
</dbReference>
<feature type="domain" description="Gram-positive cocci surface proteins LPxTG" evidence="7">
    <location>
        <begin position="3769"/>
        <end position="3807"/>
    </location>
</feature>
<dbReference type="Pfam" id="PF00746">
    <property type="entry name" value="Gram_pos_anchor"/>
    <property type="match status" value="1"/>
</dbReference>
<feature type="region of interest" description="Disordered" evidence="5">
    <location>
        <begin position="51"/>
        <end position="150"/>
    </location>
</feature>
<dbReference type="PATRIC" id="fig|349123.13.peg.1970"/>
<feature type="region of interest" description="Disordered" evidence="5">
    <location>
        <begin position="2658"/>
        <end position="2717"/>
    </location>
</feature>
<dbReference type="InterPro" id="IPR041495">
    <property type="entry name" value="Mub_B2"/>
</dbReference>
<feature type="region of interest" description="Disordered" evidence="5">
    <location>
        <begin position="923"/>
        <end position="955"/>
    </location>
</feature>
<accession>B3XNF1</accession>
<feature type="compositionally biased region" description="Basic and acidic residues" evidence="5">
    <location>
        <begin position="3343"/>
        <end position="3361"/>
    </location>
</feature>
<evidence type="ECO:0000256" key="3">
    <source>
        <dbReference type="ARBA" id="ARBA00022729"/>
    </source>
</evidence>
<comment type="caution">
    <text evidence="8">The sequence shown here is derived from an EMBL/GenBank/DDBJ whole genome shotgun (WGS) entry which is preliminary data.</text>
</comment>
<dbReference type="eggNOG" id="COG3064">
    <property type="taxonomic scope" value="Bacteria"/>
</dbReference>
<dbReference type="Pfam" id="PF17966">
    <property type="entry name" value="Muc_B2"/>
    <property type="match status" value="4"/>
</dbReference>
<name>B3XNF1_LIMR1</name>
<evidence type="ECO:0000256" key="2">
    <source>
        <dbReference type="ARBA" id="ARBA00022525"/>
    </source>
</evidence>
<feature type="region of interest" description="Disordered" evidence="5">
    <location>
        <begin position="3150"/>
        <end position="3200"/>
    </location>
</feature>
<keyword evidence="2" id="KW-0964">Secreted</keyword>
<feature type="compositionally biased region" description="Polar residues" evidence="5">
    <location>
        <begin position="1221"/>
        <end position="1230"/>
    </location>
</feature>
<dbReference type="Pfam" id="PF20585">
    <property type="entry name" value="Pectate_lyase_5"/>
    <property type="match status" value="1"/>
</dbReference>
<dbReference type="NCBIfam" id="TIGR01168">
    <property type="entry name" value="YSIRK_signal"/>
    <property type="match status" value="1"/>
</dbReference>
<dbReference type="Gene3D" id="2.60.40.4300">
    <property type="match status" value="5"/>
</dbReference>
<evidence type="ECO:0000256" key="5">
    <source>
        <dbReference type="SAM" id="MobiDB-lite"/>
    </source>
</evidence>
<feature type="transmembrane region" description="Helical" evidence="6">
    <location>
        <begin position="3779"/>
        <end position="3797"/>
    </location>
</feature>
<dbReference type="RefSeq" id="WP_003665367.1">
    <property type="nucleotide sequence ID" value="NZ_AAPZ02000001.1"/>
</dbReference>
<feature type="region of interest" description="Disordered" evidence="5">
    <location>
        <begin position="2427"/>
        <end position="2479"/>
    </location>
</feature>
<feature type="region of interest" description="Disordered" evidence="5">
    <location>
        <begin position="3713"/>
        <end position="3775"/>
    </location>
</feature>
<dbReference type="Pfam" id="PF18957">
    <property type="entry name" value="RibLong"/>
    <property type="match status" value="1"/>
</dbReference>
<evidence type="ECO:0000313" key="9">
    <source>
        <dbReference type="Proteomes" id="UP000003853"/>
    </source>
</evidence>
<keyword evidence="3" id="KW-0732">Signal</keyword>
<evidence type="ECO:0000259" key="7">
    <source>
        <dbReference type="PROSITE" id="PS50847"/>
    </source>
</evidence>
<feature type="compositionally biased region" description="Low complexity" evidence="5">
    <location>
        <begin position="3713"/>
        <end position="3723"/>
    </location>
</feature>